<dbReference type="RefSeq" id="WP_184193374.1">
    <property type="nucleotide sequence ID" value="NZ_JACHGW010000001.1"/>
</dbReference>
<evidence type="ECO:0000313" key="2">
    <source>
        <dbReference type="EMBL" id="MBB6049770.1"/>
    </source>
</evidence>
<keyword evidence="1" id="KW-0472">Membrane</keyword>
<keyword evidence="3" id="KW-1185">Reference proteome</keyword>
<evidence type="ECO:0000256" key="1">
    <source>
        <dbReference type="SAM" id="Phobius"/>
    </source>
</evidence>
<gene>
    <name evidence="2" type="ORF">HNQ39_001532</name>
</gene>
<reference evidence="2 3" key="1">
    <citation type="submission" date="2020-08" db="EMBL/GenBank/DDBJ databases">
        <title>Genomic Encyclopedia of Type Strains, Phase IV (KMG-IV): sequencing the most valuable type-strain genomes for metagenomic binning, comparative biology and taxonomic classification.</title>
        <authorList>
            <person name="Goeker M."/>
        </authorList>
    </citation>
    <scope>NUCLEOTIDE SEQUENCE [LARGE SCALE GENOMIC DNA]</scope>
    <source>
        <strain evidence="2 3">DSM 23562</strain>
    </source>
</reference>
<comment type="caution">
    <text evidence="2">The sequence shown here is derived from an EMBL/GenBank/DDBJ whole genome shotgun (WGS) entry which is preliminary data.</text>
</comment>
<dbReference type="Proteomes" id="UP000520814">
    <property type="component" value="Unassembled WGS sequence"/>
</dbReference>
<proteinExistence type="predicted"/>
<keyword evidence="1" id="KW-0812">Transmembrane</keyword>
<accession>A0A7W9W691</accession>
<organism evidence="2 3">
    <name type="scientific">Armatimonas rosea</name>
    <dbReference type="NCBI Taxonomy" id="685828"/>
    <lineage>
        <taxon>Bacteria</taxon>
        <taxon>Bacillati</taxon>
        <taxon>Armatimonadota</taxon>
        <taxon>Armatimonadia</taxon>
        <taxon>Armatimonadales</taxon>
        <taxon>Armatimonadaceae</taxon>
        <taxon>Armatimonas</taxon>
    </lineage>
</organism>
<feature type="transmembrane region" description="Helical" evidence="1">
    <location>
        <begin position="67"/>
        <end position="90"/>
    </location>
</feature>
<dbReference type="PROSITE" id="PS51257">
    <property type="entry name" value="PROKAR_LIPOPROTEIN"/>
    <property type="match status" value="1"/>
</dbReference>
<feature type="transmembrane region" description="Helical" evidence="1">
    <location>
        <begin position="39"/>
        <end position="55"/>
    </location>
</feature>
<protein>
    <submittedName>
        <fullName evidence="2">Uncharacterized protein</fullName>
    </submittedName>
</protein>
<evidence type="ECO:0000313" key="3">
    <source>
        <dbReference type="Proteomes" id="UP000520814"/>
    </source>
</evidence>
<keyword evidence="1" id="KW-1133">Transmembrane helix</keyword>
<dbReference type="AlphaFoldDB" id="A0A7W9W691"/>
<dbReference type="EMBL" id="JACHGW010000001">
    <property type="protein sequence ID" value="MBB6049770.1"/>
    <property type="molecule type" value="Genomic_DNA"/>
</dbReference>
<sequence length="129" mass="14142">MKPIAPIVALLVGLPLLTSLGCAFIEGLLPQPGIDILQFPLNVATFLLGAISHFWQKRNNPKSSLLTWLVGLVLILILGSQAIAGVGFLFRPALFAWARPELNHIAKLYKDDRLPIRLGEKPRASEPDQ</sequence>
<name>A0A7W9W691_ARMRO</name>